<reference evidence="1 2" key="1">
    <citation type="journal article" date="2024" name="Nat. Commun.">
        <title>Phylogenomics reveals the evolutionary origins of lichenization in chlorophyte algae.</title>
        <authorList>
            <person name="Puginier C."/>
            <person name="Libourel C."/>
            <person name="Otte J."/>
            <person name="Skaloud P."/>
            <person name="Haon M."/>
            <person name="Grisel S."/>
            <person name="Petersen M."/>
            <person name="Berrin J.G."/>
            <person name="Delaux P.M."/>
            <person name="Dal Grande F."/>
            <person name="Keller J."/>
        </authorList>
    </citation>
    <scope>NUCLEOTIDE SEQUENCE [LARGE SCALE GENOMIC DNA]</scope>
    <source>
        <strain evidence="1 2">SAG 2036</strain>
    </source>
</reference>
<comment type="caution">
    <text evidence="1">The sequence shown here is derived from an EMBL/GenBank/DDBJ whole genome shotgun (WGS) entry which is preliminary data.</text>
</comment>
<gene>
    <name evidence="1" type="ORF">WJX73_005715</name>
</gene>
<sequence>MASTGAQGAGKFELLSEKQIHQRYLTLYNRTVRFPAREEQPEAVHEFDVVGHPQSDFQFAVTFPFHPHGRGRKGGQVTVLREYCSGVNDMMWVLPTGGFSPKRHLNCLECAKAEMSEEAHLEGGDWHPLTPAGHPGIPEVKWCANRFTPYLCIDPQEAAVPGARDAEEVIECTWDRGHESPTYLWLEVDL</sequence>
<evidence type="ECO:0000313" key="2">
    <source>
        <dbReference type="Proteomes" id="UP001465755"/>
    </source>
</evidence>
<dbReference type="Gene3D" id="3.90.79.10">
    <property type="entry name" value="Nucleoside Triphosphate Pyrophosphohydrolase"/>
    <property type="match status" value="1"/>
</dbReference>
<name>A0AAW1NXR9_9CHLO</name>
<dbReference type="Proteomes" id="UP001465755">
    <property type="component" value="Unassembled WGS sequence"/>
</dbReference>
<keyword evidence="2" id="KW-1185">Reference proteome</keyword>
<accession>A0AAW1NXR9</accession>
<evidence type="ECO:0008006" key="3">
    <source>
        <dbReference type="Google" id="ProtNLM"/>
    </source>
</evidence>
<protein>
    <recommendedName>
        <fullName evidence="3">Nudix hydrolase domain-containing protein</fullName>
    </recommendedName>
</protein>
<dbReference type="EMBL" id="JALJOQ010000066">
    <property type="protein sequence ID" value="KAK9802840.1"/>
    <property type="molecule type" value="Genomic_DNA"/>
</dbReference>
<organism evidence="1 2">
    <name type="scientific">Symbiochloris irregularis</name>
    <dbReference type="NCBI Taxonomy" id="706552"/>
    <lineage>
        <taxon>Eukaryota</taxon>
        <taxon>Viridiplantae</taxon>
        <taxon>Chlorophyta</taxon>
        <taxon>core chlorophytes</taxon>
        <taxon>Trebouxiophyceae</taxon>
        <taxon>Trebouxiales</taxon>
        <taxon>Trebouxiaceae</taxon>
        <taxon>Symbiochloris</taxon>
    </lineage>
</organism>
<dbReference type="AlphaFoldDB" id="A0AAW1NXR9"/>
<evidence type="ECO:0000313" key="1">
    <source>
        <dbReference type="EMBL" id="KAK9802840.1"/>
    </source>
</evidence>
<dbReference type="InterPro" id="IPR015797">
    <property type="entry name" value="NUDIX_hydrolase-like_dom_sf"/>
</dbReference>
<dbReference type="SUPFAM" id="SSF55811">
    <property type="entry name" value="Nudix"/>
    <property type="match status" value="1"/>
</dbReference>
<proteinExistence type="predicted"/>